<dbReference type="Pfam" id="PF07730">
    <property type="entry name" value="HisKA_3"/>
    <property type="match status" value="1"/>
</dbReference>
<sequence length="664" mass="71332">MTTATGSTPAARRALLAVVWTLAVAAPAATIVTSVLGAQLTDWNELDGGPDPVGLLFPAAGAFLITHRPRLLFPWLLWGTGVLWAVYLLLFALTAWTHAFAPGPLTPYLGWPSLWLWLLVVPTFSGIMPLLFPDGRLPSKRWRPVLYGHLVLMAGHSLLLGLSPDPEFELGLDIENPFGVPALGRIPEVVESWIGLPMILLSLLSVASLGFRYRAATPEVRRQIAWYLWAMVIFLGYWVGSQGSEDPVVIGLRIFLTAGIPIAVVASALRHQLYGIRLILDRTLVYGTLAVVAGLTYSGLIWAADSVAGDYGTLAGLAAALATAAVFHPVRLRLQRSVDRLFNVERDPYRAADLLSRAVQRAGDPAAALAEALSIVRTTLGARGAVVRVAGEPVVSFADGEPGARPREVALVWHGEHVGRLLLAGGRQSRQQLDVMAKHLAELAHAVRLSTDLHDSRERITATRDEERRRLGRELHDGLGPSLTSVTMTLDEARRRLERDPGSVDELLVRFREEMTATLDSVRELVDGLRPPALEELGLPGALRDVARDVPGPCVEIRTAGEPLDDLPAGVETAAYRIVQEALTNARRHARASRIEVTLARGDGVLRVTVADDGVGLPEEPSPGVGLTSMRERAAEIGGTCAIAARPSGGTAVTATLPLPPGLS</sequence>
<feature type="transmembrane region" description="Helical" evidence="21">
    <location>
        <begin position="310"/>
        <end position="330"/>
    </location>
</feature>
<comment type="subcellular location">
    <subcellularLocation>
        <location evidence="4">Cell membrane</location>
        <topology evidence="4">Multi-pass membrane protein</topology>
    </subcellularLocation>
    <subcellularLocation>
        <location evidence="3">Cytoplasm</location>
    </subcellularLocation>
</comment>
<dbReference type="PROSITE" id="PS50109">
    <property type="entry name" value="HIS_KIN"/>
    <property type="match status" value="1"/>
</dbReference>
<feature type="transmembrane region" description="Helical" evidence="21">
    <location>
        <begin position="193"/>
        <end position="212"/>
    </location>
</feature>
<evidence type="ECO:0000256" key="3">
    <source>
        <dbReference type="ARBA" id="ARBA00004496"/>
    </source>
</evidence>
<protein>
    <recommendedName>
        <fullName evidence="6">Oxygen sensor histidine kinase NreB</fullName>
        <ecNumber evidence="5">2.7.13.3</ecNumber>
    </recommendedName>
    <alternativeName>
        <fullName evidence="20">Nitrogen regulation protein B</fullName>
    </alternativeName>
</protein>
<keyword evidence="8" id="KW-0004">4Fe-4S</keyword>
<feature type="domain" description="Histidine kinase" evidence="22">
    <location>
        <begin position="474"/>
        <end position="661"/>
    </location>
</feature>
<evidence type="ECO:0000313" key="23">
    <source>
        <dbReference type="EMBL" id="QYC45889.1"/>
    </source>
</evidence>
<keyword evidence="18 21" id="KW-0472">Membrane</keyword>
<feature type="transmembrane region" description="Helical" evidence="21">
    <location>
        <begin position="144"/>
        <end position="162"/>
    </location>
</feature>
<keyword evidence="10 23" id="KW-0808">Transferase</keyword>
<keyword evidence="13 23" id="KW-0418">Kinase</keyword>
<keyword evidence="7" id="KW-1003">Cell membrane</keyword>
<evidence type="ECO:0000256" key="17">
    <source>
        <dbReference type="ARBA" id="ARBA00023014"/>
    </source>
</evidence>
<evidence type="ECO:0000256" key="2">
    <source>
        <dbReference type="ARBA" id="ARBA00001966"/>
    </source>
</evidence>
<dbReference type="PRINTS" id="PR00344">
    <property type="entry name" value="BCTRLSENSOR"/>
</dbReference>
<evidence type="ECO:0000256" key="7">
    <source>
        <dbReference type="ARBA" id="ARBA00022475"/>
    </source>
</evidence>
<dbReference type="EMBL" id="CP068985">
    <property type="protein sequence ID" value="QYC45889.1"/>
    <property type="molecule type" value="Genomic_DNA"/>
</dbReference>
<feature type="transmembrane region" description="Helical" evidence="21">
    <location>
        <begin position="252"/>
        <end position="271"/>
    </location>
</feature>
<dbReference type="EC" id="2.7.13.3" evidence="5"/>
<feature type="transmembrane region" description="Helical" evidence="21">
    <location>
        <begin position="75"/>
        <end position="94"/>
    </location>
</feature>
<dbReference type="SUPFAM" id="SSF55874">
    <property type="entry name" value="ATPase domain of HSP90 chaperone/DNA topoisomerase II/histidine kinase"/>
    <property type="match status" value="1"/>
</dbReference>
<evidence type="ECO:0000256" key="8">
    <source>
        <dbReference type="ARBA" id="ARBA00022485"/>
    </source>
</evidence>
<evidence type="ECO:0000256" key="15">
    <source>
        <dbReference type="ARBA" id="ARBA00023004"/>
    </source>
</evidence>
<evidence type="ECO:0000256" key="19">
    <source>
        <dbReference type="ARBA" id="ARBA00024827"/>
    </source>
</evidence>
<evidence type="ECO:0000256" key="5">
    <source>
        <dbReference type="ARBA" id="ARBA00012438"/>
    </source>
</evidence>
<name>A0ABX8UDM1_9ACTN</name>
<evidence type="ECO:0000256" key="9">
    <source>
        <dbReference type="ARBA" id="ARBA00022490"/>
    </source>
</evidence>
<proteinExistence type="predicted"/>
<evidence type="ECO:0000256" key="14">
    <source>
        <dbReference type="ARBA" id="ARBA00022989"/>
    </source>
</evidence>
<dbReference type="InterPro" id="IPR011712">
    <property type="entry name" value="Sig_transdc_His_kin_sub3_dim/P"/>
</dbReference>
<keyword evidence="14 21" id="KW-1133">Transmembrane helix</keyword>
<keyword evidence="9" id="KW-0963">Cytoplasm</keyword>
<keyword evidence="16" id="KW-0902">Two-component regulatory system</keyword>
<evidence type="ECO:0000256" key="6">
    <source>
        <dbReference type="ARBA" id="ARBA00017322"/>
    </source>
</evidence>
<evidence type="ECO:0000313" key="24">
    <source>
        <dbReference type="Proteomes" id="UP000824681"/>
    </source>
</evidence>
<feature type="transmembrane region" description="Helical" evidence="21">
    <location>
        <begin position="114"/>
        <end position="132"/>
    </location>
</feature>
<dbReference type="InterPro" id="IPR050482">
    <property type="entry name" value="Sensor_HK_TwoCompSys"/>
</dbReference>
<dbReference type="PANTHER" id="PTHR24421:SF37">
    <property type="entry name" value="SENSOR HISTIDINE KINASE NARS"/>
    <property type="match status" value="1"/>
</dbReference>
<dbReference type="Gene3D" id="1.20.5.1930">
    <property type="match status" value="1"/>
</dbReference>
<dbReference type="InterPro" id="IPR003594">
    <property type="entry name" value="HATPase_dom"/>
</dbReference>
<evidence type="ECO:0000256" key="1">
    <source>
        <dbReference type="ARBA" id="ARBA00000085"/>
    </source>
</evidence>
<reference evidence="23 24" key="1">
    <citation type="journal article" date="2021" name="ACS Chem. Biol.">
        <title>Genomic-Led Discovery of a Novel Glycopeptide Antibiotic by Nonomuraea coxensis DSM 45129.</title>
        <authorList>
            <person name="Yushchuk O."/>
            <person name="Vior N.M."/>
            <person name="Andreo-Vidal A."/>
            <person name="Berini F."/>
            <person name="Ruckert C."/>
            <person name="Busche T."/>
            <person name="Binda E."/>
            <person name="Kalinowski J."/>
            <person name="Truman A.W."/>
            <person name="Marinelli F."/>
        </authorList>
    </citation>
    <scope>NUCLEOTIDE SEQUENCE [LARGE SCALE GENOMIC DNA]</scope>
    <source>
        <strain evidence="23 24">DSM 45129</strain>
    </source>
</reference>
<feature type="transmembrane region" description="Helical" evidence="21">
    <location>
        <begin position="53"/>
        <end position="68"/>
    </location>
</feature>
<dbReference type="PANTHER" id="PTHR24421">
    <property type="entry name" value="NITRATE/NITRITE SENSOR PROTEIN NARX-RELATED"/>
    <property type="match status" value="1"/>
</dbReference>
<dbReference type="Proteomes" id="UP000824681">
    <property type="component" value="Chromosome"/>
</dbReference>
<accession>A0ABX8UDM1</accession>
<keyword evidence="15" id="KW-0408">Iron</keyword>
<dbReference type="SMART" id="SM00387">
    <property type="entry name" value="HATPase_c"/>
    <property type="match status" value="1"/>
</dbReference>
<comment type="function">
    <text evidence="19">Member of the two-component regulatory system NreB/NreC involved in the control of dissimilatory nitrate/nitrite reduction in response to oxygen. NreB functions as a direct oxygen sensor histidine kinase which is autophosphorylated, in the absence of oxygen, probably at the conserved histidine residue, and transfers its phosphate group probably to a conserved aspartate residue of NreC. NreB/NreC activates the expression of the nitrate (narGHJI) and nitrite (nir) reductase operons, as well as the putative nitrate transporter gene narT.</text>
</comment>
<feature type="transmembrane region" description="Helical" evidence="21">
    <location>
        <begin position="224"/>
        <end position="240"/>
    </location>
</feature>
<evidence type="ECO:0000256" key="10">
    <source>
        <dbReference type="ARBA" id="ARBA00022679"/>
    </source>
</evidence>
<keyword evidence="11 21" id="KW-0812">Transmembrane</keyword>
<evidence type="ECO:0000256" key="4">
    <source>
        <dbReference type="ARBA" id="ARBA00004651"/>
    </source>
</evidence>
<keyword evidence="12" id="KW-0479">Metal-binding</keyword>
<comment type="catalytic activity">
    <reaction evidence="1">
        <text>ATP + protein L-histidine = ADP + protein N-phospho-L-histidine.</text>
        <dbReference type="EC" id="2.7.13.3"/>
    </reaction>
</comment>
<dbReference type="InterPro" id="IPR004358">
    <property type="entry name" value="Sig_transdc_His_kin-like_C"/>
</dbReference>
<dbReference type="RefSeq" id="WP_020540982.1">
    <property type="nucleotide sequence ID" value="NZ_CP068985.1"/>
</dbReference>
<dbReference type="InterPro" id="IPR005467">
    <property type="entry name" value="His_kinase_dom"/>
</dbReference>
<keyword evidence="24" id="KW-1185">Reference proteome</keyword>
<dbReference type="Pfam" id="PF02518">
    <property type="entry name" value="HATPase_c"/>
    <property type="match status" value="1"/>
</dbReference>
<feature type="transmembrane region" description="Helical" evidence="21">
    <location>
        <begin position="283"/>
        <end position="304"/>
    </location>
</feature>
<evidence type="ECO:0000256" key="16">
    <source>
        <dbReference type="ARBA" id="ARBA00023012"/>
    </source>
</evidence>
<evidence type="ECO:0000256" key="20">
    <source>
        <dbReference type="ARBA" id="ARBA00030800"/>
    </source>
</evidence>
<evidence type="ECO:0000256" key="18">
    <source>
        <dbReference type="ARBA" id="ARBA00023136"/>
    </source>
</evidence>
<gene>
    <name evidence="23" type="primary">nreB4</name>
    <name evidence="23" type="ORF">Nocox_41740</name>
</gene>
<dbReference type="CDD" id="cd16917">
    <property type="entry name" value="HATPase_UhpB-NarQ-NarX-like"/>
    <property type="match status" value="1"/>
</dbReference>
<evidence type="ECO:0000256" key="12">
    <source>
        <dbReference type="ARBA" id="ARBA00022723"/>
    </source>
</evidence>
<dbReference type="InterPro" id="IPR036890">
    <property type="entry name" value="HATPase_C_sf"/>
</dbReference>
<evidence type="ECO:0000256" key="13">
    <source>
        <dbReference type="ARBA" id="ARBA00022777"/>
    </source>
</evidence>
<evidence type="ECO:0000259" key="22">
    <source>
        <dbReference type="PROSITE" id="PS50109"/>
    </source>
</evidence>
<organism evidence="23 24">
    <name type="scientific">Nonomuraea coxensis DSM 45129</name>
    <dbReference type="NCBI Taxonomy" id="1122611"/>
    <lineage>
        <taxon>Bacteria</taxon>
        <taxon>Bacillati</taxon>
        <taxon>Actinomycetota</taxon>
        <taxon>Actinomycetes</taxon>
        <taxon>Streptosporangiales</taxon>
        <taxon>Streptosporangiaceae</taxon>
        <taxon>Nonomuraea</taxon>
    </lineage>
</organism>
<keyword evidence="17" id="KW-0411">Iron-sulfur</keyword>
<comment type="cofactor">
    <cofactor evidence="2">
        <name>[4Fe-4S] cluster</name>
        <dbReference type="ChEBI" id="CHEBI:49883"/>
    </cofactor>
</comment>
<dbReference type="GO" id="GO:0004673">
    <property type="term" value="F:protein histidine kinase activity"/>
    <property type="evidence" value="ECO:0007669"/>
    <property type="project" value="UniProtKB-EC"/>
</dbReference>
<evidence type="ECO:0000256" key="11">
    <source>
        <dbReference type="ARBA" id="ARBA00022692"/>
    </source>
</evidence>
<dbReference type="Gene3D" id="3.30.565.10">
    <property type="entry name" value="Histidine kinase-like ATPase, C-terminal domain"/>
    <property type="match status" value="1"/>
</dbReference>
<evidence type="ECO:0000256" key="21">
    <source>
        <dbReference type="SAM" id="Phobius"/>
    </source>
</evidence>